<dbReference type="RefSeq" id="WP_165290730.1">
    <property type="nucleotide sequence ID" value="NZ_JACOIJ010000003.1"/>
</dbReference>
<reference evidence="3 4" key="1">
    <citation type="submission" date="2020-08" db="EMBL/GenBank/DDBJ databases">
        <title>Sphingobacterium sp. DN04309 isolated from aquaculture water.</title>
        <authorList>
            <person name="Zhang M."/>
        </authorList>
    </citation>
    <scope>NUCLEOTIDE SEQUENCE [LARGE SCALE GENOMIC DNA]</scope>
    <source>
        <strain evidence="3 4">DN04309</strain>
    </source>
</reference>
<feature type="coiled-coil region" evidence="1">
    <location>
        <begin position="109"/>
        <end position="136"/>
    </location>
</feature>
<proteinExistence type="predicted"/>
<evidence type="ECO:0000256" key="1">
    <source>
        <dbReference type="SAM" id="Coils"/>
    </source>
</evidence>
<keyword evidence="4" id="KW-1185">Reference proteome</keyword>
<comment type="caution">
    <text evidence="3">The sequence shown here is derived from an EMBL/GenBank/DDBJ whole genome shotgun (WGS) entry which is preliminary data.</text>
</comment>
<evidence type="ECO:0000256" key="2">
    <source>
        <dbReference type="SAM" id="SignalP"/>
    </source>
</evidence>
<gene>
    <name evidence="3" type="ORF">H8B04_03025</name>
</gene>
<keyword evidence="2" id="KW-0732">Signal</keyword>
<protein>
    <submittedName>
        <fullName evidence="3">Tail fiber domain-containing protein</fullName>
    </submittedName>
</protein>
<keyword evidence="1" id="KW-0175">Coiled coil</keyword>
<organism evidence="3 4">
    <name type="scientific">Sphingobacterium litopenaei</name>
    <dbReference type="NCBI Taxonomy" id="2763500"/>
    <lineage>
        <taxon>Bacteria</taxon>
        <taxon>Pseudomonadati</taxon>
        <taxon>Bacteroidota</taxon>
        <taxon>Sphingobacteriia</taxon>
        <taxon>Sphingobacteriales</taxon>
        <taxon>Sphingobacteriaceae</taxon>
        <taxon>Sphingobacterium</taxon>
    </lineage>
</organism>
<feature type="chain" id="PRO_5045326522" evidence="2">
    <location>
        <begin position="22"/>
        <end position="138"/>
    </location>
</feature>
<feature type="signal peptide" evidence="2">
    <location>
        <begin position="1"/>
        <end position="21"/>
    </location>
</feature>
<sequence>MTIKSIVIIGAIMGFAHTANAQQIEEKELKVNVQTISQPFAVLNSLEPVTFNFNTEKYKAFELPKSKQYGFTTANASPEVITKQAKIYKTGKNATKAFQYDEVNNENLIPVLVAAIKEQKAEIEALRKELENLKKTAE</sequence>
<evidence type="ECO:0000313" key="3">
    <source>
        <dbReference type="EMBL" id="MBD1428551.1"/>
    </source>
</evidence>
<accession>A0ABR7YB72</accession>
<evidence type="ECO:0000313" key="4">
    <source>
        <dbReference type="Proteomes" id="UP000651271"/>
    </source>
</evidence>
<dbReference type="EMBL" id="JACOIJ010000003">
    <property type="protein sequence ID" value="MBD1428551.1"/>
    <property type="molecule type" value="Genomic_DNA"/>
</dbReference>
<name>A0ABR7YB72_9SPHI</name>
<dbReference type="Proteomes" id="UP000651271">
    <property type="component" value="Unassembled WGS sequence"/>
</dbReference>